<sequence>MTLERIQVDVPDQPPNGSVVLAGGVAWQRRDFIGNAGTWYAANESENGLHWSHLVVDCGPLDVLHIPTEKATR</sequence>
<organism evidence="1 2">
    <name type="scientific">Pseudonocardia broussonetiae</name>
    <dbReference type="NCBI Taxonomy" id="2736640"/>
    <lineage>
        <taxon>Bacteria</taxon>
        <taxon>Bacillati</taxon>
        <taxon>Actinomycetota</taxon>
        <taxon>Actinomycetes</taxon>
        <taxon>Pseudonocardiales</taxon>
        <taxon>Pseudonocardiaceae</taxon>
        <taxon>Pseudonocardia</taxon>
    </lineage>
</organism>
<evidence type="ECO:0000313" key="1">
    <source>
        <dbReference type="EMBL" id="QJY46691.1"/>
    </source>
</evidence>
<protein>
    <submittedName>
        <fullName evidence="1">Uncharacterized protein</fullName>
    </submittedName>
</protein>
<dbReference type="Proteomes" id="UP000505377">
    <property type="component" value="Chromosome"/>
</dbReference>
<reference evidence="1 2" key="1">
    <citation type="submission" date="2020-05" db="EMBL/GenBank/DDBJ databases">
        <authorList>
            <person name="Mo P."/>
        </authorList>
    </citation>
    <scope>NUCLEOTIDE SEQUENCE [LARGE SCALE GENOMIC DNA]</scope>
    <source>
        <strain evidence="1 2">Gen01</strain>
    </source>
</reference>
<gene>
    <name evidence="1" type="ORF">HOP40_13385</name>
</gene>
<keyword evidence="2" id="KW-1185">Reference proteome</keyword>
<name>A0A6M6JK25_9PSEU</name>
<accession>A0A6M6JK25</accession>
<dbReference type="AlphaFoldDB" id="A0A6M6JK25"/>
<dbReference type="KEGG" id="pbro:HOP40_13385"/>
<dbReference type="RefSeq" id="WP_172158298.1">
    <property type="nucleotide sequence ID" value="NZ_CP053564.1"/>
</dbReference>
<proteinExistence type="predicted"/>
<evidence type="ECO:0000313" key="2">
    <source>
        <dbReference type="Proteomes" id="UP000505377"/>
    </source>
</evidence>
<dbReference type="EMBL" id="CP053564">
    <property type="protein sequence ID" value="QJY46691.1"/>
    <property type="molecule type" value="Genomic_DNA"/>
</dbReference>